<name>A0A4V4MRK5_9BASI</name>
<dbReference type="InterPro" id="IPR020103">
    <property type="entry name" value="PsdUridine_synth_cat_dom_sf"/>
</dbReference>
<feature type="domain" description="TRUD" evidence="5">
    <location>
        <begin position="372"/>
        <end position="580"/>
    </location>
</feature>
<dbReference type="SUPFAM" id="SSF55120">
    <property type="entry name" value="Pseudouridine synthase"/>
    <property type="match status" value="1"/>
</dbReference>
<dbReference type="GO" id="GO:0009982">
    <property type="term" value="F:pseudouridine synthase activity"/>
    <property type="evidence" value="ECO:0007669"/>
    <property type="project" value="InterPro"/>
</dbReference>
<evidence type="ECO:0000313" key="6">
    <source>
        <dbReference type="EMBL" id="TIC02406.1"/>
    </source>
</evidence>
<dbReference type="EMBL" id="SPRH01000012">
    <property type="protein sequence ID" value="TIC02406.1"/>
    <property type="molecule type" value="Genomic_DNA"/>
</dbReference>
<dbReference type="PROSITE" id="PS01268">
    <property type="entry name" value="UPF0024"/>
    <property type="match status" value="1"/>
</dbReference>
<evidence type="ECO:0000256" key="1">
    <source>
        <dbReference type="ARBA" id="ARBA00007953"/>
    </source>
</evidence>
<evidence type="ECO:0000313" key="7">
    <source>
        <dbReference type="Proteomes" id="UP000307169"/>
    </source>
</evidence>
<dbReference type="GO" id="GO:0008033">
    <property type="term" value="P:tRNA processing"/>
    <property type="evidence" value="ECO:0007669"/>
    <property type="project" value="UniProtKB-KW"/>
</dbReference>
<dbReference type="GO" id="GO:0001522">
    <property type="term" value="P:pseudouridine synthesis"/>
    <property type="evidence" value="ECO:0007669"/>
    <property type="project" value="InterPro"/>
</dbReference>
<sequence>MSKILKRENDGNLDDSQSQKKPRVDHTQLPETEVEKIYEEYKLDQNLPPSTQILRNDYGVPQKTLFLQEADAGILEYMDKNVSAVSGIIKHRFTDFFVNEIDKKDNVVRLTDIGLPEDELVESREKARLEAEKLDVKSWPEDATERLTPKLGPTVTEKIKELTLKGPSDEIVMTNPLGDDKEARKEVHDLLRAVLGGRFETSSTQSSEISIKWCRGGRPRREQHPYDKEKPYIHFVLQKSNRDSSDAVNHLSRMIKVKDKLMNVAGTKDKRGITTQRLCIKRGNMTLQDVWKRVNNAGTENQKEKKKVRRTIQEALQERGERGCRIGNLTYESENFALGDLNGNRFGIILRDVESDGEDTINASLKVLAERGFINYFGMQRFGTSVIPTHYIGWLLLNSDWEGACDSILRLRPNEDDDCVKGRKAWLDDKNGKEALKLLPRKMVAERAIIEHLHKSNRDFLGALSRIPRNLRTMYVHAYQSYIWNSVVSERMRTFGLKVVAGDVVSAGEDVKRVEEGEEDKYSIYDVLMPLPGHGVLYPTGKLGEKYKEMLEMDHLDYQKLWRPQKEFSMEGGYRKIVHLPKDVTWSVIQYASDDEQLLKSAEEELLGLDLETVEGERKHTAVSMAFNLGSSTYATMLLREVLKGNEKRNHS</sequence>
<dbReference type="PIRSF" id="PIRSF037016">
    <property type="entry name" value="Pseudouridin_synth_euk_prd"/>
    <property type="match status" value="1"/>
</dbReference>
<dbReference type="PANTHER" id="PTHR13326:SF21">
    <property type="entry name" value="PSEUDOURIDYLATE SYNTHASE PUS7L"/>
    <property type="match status" value="1"/>
</dbReference>
<dbReference type="PROSITE" id="PS50984">
    <property type="entry name" value="TRUD"/>
    <property type="match status" value="1"/>
</dbReference>
<dbReference type="GO" id="GO:0003723">
    <property type="term" value="F:RNA binding"/>
    <property type="evidence" value="ECO:0007669"/>
    <property type="project" value="InterPro"/>
</dbReference>
<keyword evidence="3" id="KW-0413">Isomerase</keyword>
<dbReference type="CDD" id="cd02576">
    <property type="entry name" value="PseudoU_synth_ScPUS7"/>
    <property type="match status" value="1"/>
</dbReference>
<dbReference type="InterPro" id="IPR001656">
    <property type="entry name" value="PsdUridine_synth_TruD"/>
</dbReference>
<proteinExistence type="inferred from homology"/>
<dbReference type="Proteomes" id="UP000307169">
    <property type="component" value="Unassembled WGS sequence"/>
</dbReference>
<evidence type="ECO:0000256" key="2">
    <source>
        <dbReference type="ARBA" id="ARBA00022694"/>
    </source>
</evidence>
<evidence type="ECO:0000259" key="5">
    <source>
        <dbReference type="PROSITE" id="PS50984"/>
    </source>
</evidence>
<dbReference type="Pfam" id="PF01142">
    <property type="entry name" value="TruD"/>
    <property type="match status" value="1"/>
</dbReference>
<dbReference type="InterPro" id="IPR011760">
    <property type="entry name" value="PsdUridine_synth_TruD_insert"/>
</dbReference>
<gene>
    <name evidence="6" type="ORF">E3Q17_01482</name>
</gene>
<dbReference type="Gene3D" id="3.30.2350.20">
    <property type="entry name" value="TruD, catalytic domain"/>
    <property type="match status" value="2"/>
</dbReference>
<comment type="similarity">
    <text evidence="1">Belongs to the pseudouridine synthase TruD family.</text>
</comment>
<dbReference type="InterPro" id="IPR020119">
    <property type="entry name" value="PsdUridine_synth_TruD_CS"/>
</dbReference>
<feature type="compositionally biased region" description="Basic and acidic residues" evidence="4">
    <location>
        <begin position="1"/>
        <end position="10"/>
    </location>
</feature>
<dbReference type="NCBIfam" id="TIGR00094">
    <property type="entry name" value="tRNA_TruD_broad"/>
    <property type="match status" value="1"/>
</dbReference>
<reference evidence="6 7" key="1">
    <citation type="submission" date="2019-03" db="EMBL/GenBank/DDBJ databases">
        <title>Sequencing 25 genomes of Wallemia mellicola.</title>
        <authorList>
            <person name="Gostincar C."/>
        </authorList>
    </citation>
    <scope>NUCLEOTIDE SEQUENCE [LARGE SCALE GENOMIC DNA]</scope>
    <source>
        <strain evidence="6 7">EXF-1262</strain>
    </source>
</reference>
<dbReference type="GO" id="GO:0005634">
    <property type="term" value="C:nucleus"/>
    <property type="evidence" value="ECO:0007669"/>
    <property type="project" value="TreeGrafter"/>
</dbReference>
<organism evidence="6 7">
    <name type="scientific">Wallemia mellicola</name>
    <dbReference type="NCBI Taxonomy" id="1708541"/>
    <lineage>
        <taxon>Eukaryota</taxon>
        <taxon>Fungi</taxon>
        <taxon>Dikarya</taxon>
        <taxon>Basidiomycota</taxon>
        <taxon>Wallemiomycotina</taxon>
        <taxon>Wallemiomycetes</taxon>
        <taxon>Wallemiales</taxon>
        <taxon>Wallemiaceae</taxon>
        <taxon>Wallemia</taxon>
    </lineage>
</organism>
<dbReference type="PANTHER" id="PTHR13326">
    <property type="entry name" value="TRNA PSEUDOURIDINE SYNTHASE D"/>
    <property type="match status" value="1"/>
</dbReference>
<keyword evidence="2" id="KW-0819">tRNA processing</keyword>
<evidence type="ECO:0000256" key="3">
    <source>
        <dbReference type="ARBA" id="ARBA00023235"/>
    </source>
</evidence>
<dbReference type="InterPro" id="IPR042214">
    <property type="entry name" value="TruD_catalytic"/>
</dbReference>
<feature type="region of interest" description="Disordered" evidence="4">
    <location>
        <begin position="1"/>
        <end position="28"/>
    </location>
</feature>
<dbReference type="AlphaFoldDB" id="A0A4V4MRK5"/>
<evidence type="ECO:0000256" key="4">
    <source>
        <dbReference type="SAM" id="MobiDB-lite"/>
    </source>
</evidence>
<comment type="caution">
    <text evidence="6">The sequence shown here is derived from an EMBL/GenBank/DDBJ whole genome shotgun (WGS) entry which is preliminary data.</text>
</comment>
<accession>A0A4V4MRK5</accession>
<protein>
    <submittedName>
        <fullName evidence="6">tRNA pseudouridine synthase D</fullName>
    </submittedName>
</protein>